<accession>A0A4Q9L0W4</accession>
<evidence type="ECO:0000313" key="1">
    <source>
        <dbReference type="EMBL" id="TBU00989.1"/>
    </source>
</evidence>
<comment type="caution">
    <text evidence="1">The sequence shown here is derived from an EMBL/GenBank/DDBJ whole genome shotgun (WGS) entry which is preliminary data.</text>
</comment>
<proteinExistence type="predicted"/>
<name>A0A4Q9L0W4_9MICR</name>
<dbReference type="EMBL" id="PITJ01000839">
    <property type="protein sequence ID" value="TBU00989.1"/>
    <property type="molecule type" value="Genomic_DNA"/>
</dbReference>
<reference evidence="1 2" key="1">
    <citation type="submission" date="2017-12" db="EMBL/GenBank/DDBJ databases">
        <authorList>
            <person name="Pombert J.-F."/>
            <person name="Haag K.L."/>
            <person name="Ebert D."/>
        </authorList>
    </citation>
    <scope>NUCLEOTIDE SEQUENCE [LARGE SCALE GENOMIC DNA]</scope>
    <source>
        <strain evidence="1">FI-OER-3-3</strain>
    </source>
</reference>
<protein>
    <submittedName>
        <fullName evidence="1">Uncharacterized protein</fullName>
    </submittedName>
</protein>
<organism evidence="1 2">
    <name type="scientific">Hamiltosporidium tvaerminnensis</name>
    <dbReference type="NCBI Taxonomy" id="1176355"/>
    <lineage>
        <taxon>Eukaryota</taxon>
        <taxon>Fungi</taxon>
        <taxon>Fungi incertae sedis</taxon>
        <taxon>Microsporidia</taxon>
        <taxon>Dubosqiidae</taxon>
        <taxon>Hamiltosporidium</taxon>
    </lineage>
</organism>
<evidence type="ECO:0000313" key="2">
    <source>
        <dbReference type="Proteomes" id="UP000292362"/>
    </source>
</evidence>
<dbReference type="AlphaFoldDB" id="A0A4Q9L0W4"/>
<gene>
    <name evidence="1" type="ORF">CWI37_0839p0010</name>
</gene>
<sequence>MKFGDIPYFTRGTRFDKPRWRKTYGKEIDLKYRNIIREMIVAYQIYVCRLKKKQFATKGSVVKPVLIKNIEPRKVGLKIFLLTDVLPNINCEEDLEVILKYQDNIQTDGEDTIQNEHFDVSTSQHNEEKLFKPSYDLNDIEREINILMPSDYLASEHENGLNVSYDLFFGNPDLKKTKI</sequence>
<dbReference type="Proteomes" id="UP000292362">
    <property type="component" value="Unassembled WGS sequence"/>
</dbReference>
<dbReference type="VEuPathDB" id="MicrosporidiaDB:CWI37_0839p0010"/>